<dbReference type="STRING" id="1349421.OI18_14225"/>
<organism evidence="2 3">
    <name type="scientific">Flavihumibacter solisilvae</name>
    <dbReference type="NCBI Taxonomy" id="1349421"/>
    <lineage>
        <taxon>Bacteria</taxon>
        <taxon>Pseudomonadati</taxon>
        <taxon>Bacteroidota</taxon>
        <taxon>Chitinophagia</taxon>
        <taxon>Chitinophagales</taxon>
        <taxon>Chitinophagaceae</taxon>
        <taxon>Flavihumibacter</taxon>
    </lineage>
</organism>
<evidence type="ECO:0000313" key="2">
    <source>
        <dbReference type="EMBL" id="KIC94139.1"/>
    </source>
</evidence>
<feature type="transmembrane region" description="Helical" evidence="1">
    <location>
        <begin position="89"/>
        <end position="110"/>
    </location>
</feature>
<accession>A0A0C1IUH8</accession>
<dbReference type="Proteomes" id="UP000031408">
    <property type="component" value="Unassembled WGS sequence"/>
</dbReference>
<keyword evidence="1" id="KW-0472">Membrane</keyword>
<evidence type="ECO:0000256" key="1">
    <source>
        <dbReference type="SAM" id="Phobius"/>
    </source>
</evidence>
<dbReference type="EMBL" id="JSVC01000015">
    <property type="protein sequence ID" value="KIC94139.1"/>
    <property type="molecule type" value="Genomic_DNA"/>
</dbReference>
<dbReference type="OrthoDB" id="796197at2"/>
<reference evidence="2 3" key="1">
    <citation type="submission" date="2014-11" db="EMBL/GenBank/DDBJ databases">
        <title>Genome sequence of Flavihumibacter solisilvae 3-3.</title>
        <authorList>
            <person name="Zhou G."/>
            <person name="Li M."/>
            <person name="Wang G."/>
        </authorList>
    </citation>
    <scope>NUCLEOTIDE SEQUENCE [LARGE SCALE GENOMIC DNA]</scope>
    <source>
        <strain evidence="2 3">3-3</strain>
    </source>
</reference>
<name>A0A0C1IUH8_9BACT</name>
<keyword evidence="1" id="KW-1133">Transmembrane helix</keyword>
<proteinExistence type="predicted"/>
<sequence>MNDQHQIEAQLWEYIDGLSTPEERGFIEQLIASDQLWRSKYEELLQFNKSLNEEIELEQPSMRFTKNVMEEIARLHIAPAAKTYINKNIIYGIAGFMISLIVGFVIYAIAQIDWSAAATEPGRFTMDLSRIDFSRIDTSKIFSNTYVNAFMLVNVVLGLMLLDRYLAQQRKSWKKEGSGN</sequence>
<dbReference type="AlphaFoldDB" id="A0A0C1IUH8"/>
<keyword evidence="1" id="KW-0812">Transmembrane</keyword>
<gene>
    <name evidence="2" type="ORF">OI18_14225</name>
</gene>
<keyword evidence="3" id="KW-1185">Reference proteome</keyword>
<comment type="caution">
    <text evidence="2">The sequence shown here is derived from an EMBL/GenBank/DDBJ whole genome shotgun (WGS) entry which is preliminary data.</text>
</comment>
<dbReference type="RefSeq" id="WP_039140780.1">
    <property type="nucleotide sequence ID" value="NZ_JSVC01000015.1"/>
</dbReference>
<evidence type="ECO:0000313" key="3">
    <source>
        <dbReference type="Proteomes" id="UP000031408"/>
    </source>
</evidence>
<feature type="transmembrane region" description="Helical" evidence="1">
    <location>
        <begin position="146"/>
        <end position="166"/>
    </location>
</feature>
<protein>
    <submittedName>
        <fullName evidence="2">Uncharacterized protein</fullName>
    </submittedName>
</protein>